<evidence type="ECO:0000256" key="3">
    <source>
        <dbReference type="ARBA" id="ARBA00023110"/>
    </source>
</evidence>
<evidence type="ECO:0000313" key="8">
    <source>
        <dbReference type="EMBL" id="RNJ54051.1"/>
    </source>
</evidence>
<dbReference type="GO" id="GO:0003755">
    <property type="term" value="F:peptidyl-prolyl cis-trans isomerase activity"/>
    <property type="evidence" value="ECO:0007669"/>
    <property type="project" value="UniProtKB-UniRule"/>
</dbReference>
<dbReference type="STRING" id="1051616.A0A3M9Y1C2"/>
<dbReference type="GO" id="GO:0006457">
    <property type="term" value="P:protein folding"/>
    <property type="evidence" value="ECO:0007669"/>
    <property type="project" value="InterPro"/>
</dbReference>
<comment type="function">
    <text evidence="2 6">PPIases accelerate the folding of proteins. It catalyzes the cis-trans isomerization of proline imidic peptide bonds in oligopeptides.</text>
</comment>
<accession>A0A3M9Y1C2</accession>
<evidence type="ECO:0000256" key="1">
    <source>
        <dbReference type="ARBA" id="ARBA00000971"/>
    </source>
</evidence>
<evidence type="ECO:0000313" key="9">
    <source>
        <dbReference type="Proteomes" id="UP000267145"/>
    </source>
</evidence>
<dbReference type="EMBL" id="RBVV01000117">
    <property type="protein sequence ID" value="RNJ54051.1"/>
    <property type="molecule type" value="Genomic_DNA"/>
</dbReference>
<organism evidence="8 9">
    <name type="scientific">Verticillium nonalfalfae</name>
    <dbReference type="NCBI Taxonomy" id="1051616"/>
    <lineage>
        <taxon>Eukaryota</taxon>
        <taxon>Fungi</taxon>
        <taxon>Dikarya</taxon>
        <taxon>Ascomycota</taxon>
        <taxon>Pezizomycotina</taxon>
        <taxon>Sordariomycetes</taxon>
        <taxon>Hypocreomycetidae</taxon>
        <taxon>Glomerellales</taxon>
        <taxon>Plectosphaerellaceae</taxon>
        <taxon>Verticillium</taxon>
    </lineage>
</organism>
<dbReference type="PROSITE" id="PS00170">
    <property type="entry name" value="CSA_PPIASE_1"/>
    <property type="match status" value="1"/>
</dbReference>
<dbReference type="SUPFAM" id="SSF50891">
    <property type="entry name" value="Cyclophilin-like"/>
    <property type="match status" value="1"/>
</dbReference>
<dbReference type="InterPro" id="IPR002130">
    <property type="entry name" value="Cyclophilin-type_PPIase_dom"/>
</dbReference>
<proteinExistence type="inferred from homology"/>
<dbReference type="RefSeq" id="XP_028492209.1">
    <property type="nucleotide sequence ID" value="XM_028635220.1"/>
</dbReference>
<name>A0A3M9Y1C2_9PEZI</name>
<dbReference type="AlphaFoldDB" id="A0A3M9Y1C2"/>
<reference evidence="8 9" key="1">
    <citation type="submission" date="2018-10" db="EMBL/GenBank/DDBJ databases">
        <title>Genome sequence of Verticillium nonalfalfae VnAa140.</title>
        <authorList>
            <person name="Stajich J.E."/>
            <person name="Kasson M.T."/>
        </authorList>
    </citation>
    <scope>NUCLEOTIDE SEQUENCE [LARGE SCALE GENOMIC DNA]</scope>
    <source>
        <strain evidence="8 9">VnAa140</strain>
    </source>
</reference>
<dbReference type="PANTHER" id="PTHR45625">
    <property type="entry name" value="PEPTIDYL-PROLYL CIS-TRANS ISOMERASE-RELATED"/>
    <property type="match status" value="1"/>
</dbReference>
<dbReference type="FunFam" id="2.40.100.10:FF:000008">
    <property type="entry name" value="Peptidyl-prolyl cis-trans isomerase"/>
    <property type="match status" value="1"/>
</dbReference>
<dbReference type="Proteomes" id="UP000267145">
    <property type="component" value="Unassembled WGS sequence"/>
</dbReference>
<dbReference type="InterPro" id="IPR044666">
    <property type="entry name" value="Cyclophilin_A-like"/>
</dbReference>
<keyword evidence="9" id="KW-1185">Reference proteome</keyword>
<evidence type="ECO:0000256" key="4">
    <source>
        <dbReference type="ARBA" id="ARBA00023235"/>
    </source>
</evidence>
<keyword evidence="3 6" id="KW-0697">Rotamase</keyword>
<dbReference type="PRINTS" id="PR00153">
    <property type="entry name" value="CSAPPISMRASE"/>
</dbReference>
<comment type="similarity">
    <text evidence="5">Belongs to the cyclophilin-type PPIase family. PPIL1 subfamily.</text>
</comment>
<comment type="caution">
    <text evidence="8">The sequence shown here is derived from an EMBL/GenBank/DDBJ whole genome shotgun (WGS) entry which is preliminary data.</text>
</comment>
<dbReference type="Gene3D" id="2.40.100.10">
    <property type="entry name" value="Cyclophilin-like"/>
    <property type="match status" value="1"/>
</dbReference>
<evidence type="ECO:0000256" key="2">
    <source>
        <dbReference type="ARBA" id="ARBA00002388"/>
    </source>
</evidence>
<sequence length="168" mass="18047">MTTVALETTMASRPPPLPGTILLELYTSHAPKTCTNFATLAKRGYYDNTLVHRIIPNFMVQAGDPTGTGRGGASIYGDKFADEIHADLGHNGAGILSMANAGPDTNGSQFFITLAPTPWLNRKHTIFGRVKSGLAVVKRMGLVKTGAEDRPVDEVKILKARVIEADEL</sequence>
<dbReference type="PROSITE" id="PS50072">
    <property type="entry name" value="CSA_PPIASE_2"/>
    <property type="match status" value="1"/>
</dbReference>
<dbReference type="PANTHER" id="PTHR45625:SF4">
    <property type="entry name" value="PEPTIDYLPROLYL ISOMERASE DOMAIN AND WD REPEAT-CONTAINING PROTEIN 1"/>
    <property type="match status" value="1"/>
</dbReference>
<protein>
    <recommendedName>
        <fullName evidence="6">Peptidyl-prolyl cis-trans isomerase</fullName>
        <shortName evidence="6">PPIase</shortName>
        <ecNumber evidence="6">5.2.1.8</ecNumber>
    </recommendedName>
</protein>
<feature type="domain" description="PPIase cyclophilin-type" evidence="7">
    <location>
        <begin position="19"/>
        <end position="162"/>
    </location>
</feature>
<evidence type="ECO:0000259" key="7">
    <source>
        <dbReference type="PROSITE" id="PS50072"/>
    </source>
</evidence>
<comment type="catalytic activity">
    <reaction evidence="1 6">
        <text>[protein]-peptidylproline (omega=180) = [protein]-peptidylproline (omega=0)</text>
        <dbReference type="Rhea" id="RHEA:16237"/>
        <dbReference type="Rhea" id="RHEA-COMP:10747"/>
        <dbReference type="Rhea" id="RHEA-COMP:10748"/>
        <dbReference type="ChEBI" id="CHEBI:83833"/>
        <dbReference type="ChEBI" id="CHEBI:83834"/>
        <dbReference type="EC" id="5.2.1.8"/>
    </reaction>
</comment>
<dbReference type="InterPro" id="IPR020892">
    <property type="entry name" value="Cyclophilin-type_PPIase_CS"/>
</dbReference>
<gene>
    <name evidence="8" type="primary">PPIL1</name>
    <name evidence="8" type="ORF">D7B24_000975</name>
</gene>
<keyword evidence="4 6" id="KW-0413">Isomerase</keyword>
<dbReference type="InterPro" id="IPR029000">
    <property type="entry name" value="Cyclophilin-like_dom_sf"/>
</dbReference>
<evidence type="ECO:0000256" key="6">
    <source>
        <dbReference type="RuleBase" id="RU363019"/>
    </source>
</evidence>
<dbReference type="Pfam" id="PF00160">
    <property type="entry name" value="Pro_isomerase"/>
    <property type="match status" value="1"/>
</dbReference>
<evidence type="ECO:0000256" key="5">
    <source>
        <dbReference type="ARBA" id="ARBA00038147"/>
    </source>
</evidence>
<dbReference type="InterPro" id="IPR024936">
    <property type="entry name" value="Cyclophilin-type_PPIase"/>
</dbReference>
<dbReference type="GO" id="GO:0071013">
    <property type="term" value="C:catalytic step 2 spliceosome"/>
    <property type="evidence" value="ECO:0007669"/>
    <property type="project" value="TreeGrafter"/>
</dbReference>
<dbReference type="PIRSF" id="PIRSF001467">
    <property type="entry name" value="Peptidylpro_ismrse"/>
    <property type="match status" value="1"/>
</dbReference>
<dbReference type="EC" id="5.2.1.8" evidence="6"/>
<dbReference type="GeneID" id="39604664"/>